<accession>U5BX36</accession>
<keyword evidence="2" id="KW-1185">Reference proteome</keyword>
<gene>
    <name evidence="1" type="ORF">P872_08135</name>
</gene>
<dbReference type="Proteomes" id="UP000016843">
    <property type="component" value="Unassembled WGS sequence"/>
</dbReference>
<proteinExistence type="predicted"/>
<sequence length="53" mass="6088">MPFPPKVPAFYILKNAKNQLDQVMADLLSFTSKVSLFALRFLDGLEILIFETR</sequence>
<evidence type="ECO:0000313" key="1">
    <source>
        <dbReference type="EMBL" id="ERM82129.1"/>
    </source>
</evidence>
<dbReference type="RefSeq" id="WP_019596445.1">
    <property type="nucleotide sequence ID" value="NZ_AWXR01000032.1"/>
</dbReference>
<name>U5BX36_9BACT</name>
<dbReference type="EMBL" id="AWXR01000032">
    <property type="protein sequence ID" value="ERM82129.1"/>
    <property type="molecule type" value="Genomic_DNA"/>
</dbReference>
<evidence type="ECO:0000313" key="2">
    <source>
        <dbReference type="Proteomes" id="UP000016843"/>
    </source>
</evidence>
<protein>
    <submittedName>
        <fullName evidence="1">Uncharacterized protein</fullName>
    </submittedName>
</protein>
<dbReference type="AlphaFoldDB" id="U5BX36"/>
<reference evidence="1 2" key="1">
    <citation type="journal article" date="2013" name="Genome Announc.">
        <title>Draft Genome Sequence of the Psychrophilic and Alkaliphilic Rhodonellum psychrophilum Strain GCM71T.</title>
        <authorList>
            <person name="Hauptmann A.L."/>
            <person name="Glaring M.A."/>
            <person name="Hallin P.F."/>
            <person name="Prieme A."/>
            <person name="Stougaard P."/>
        </authorList>
    </citation>
    <scope>NUCLEOTIDE SEQUENCE [LARGE SCALE GENOMIC DNA]</scope>
    <source>
        <strain evidence="1 2">GCM71</strain>
    </source>
</reference>
<organism evidence="1 2">
    <name type="scientific">Rhodonellum psychrophilum GCM71 = DSM 17998</name>
    <dbReference type="NCBI Taxonomy" id="1123057"/>
    <lineage>
        <taxon>Bacteria</taxon>
        <taxon>Pseudomonadati</taxon>
        <taxon>Bacteroidota</taxon>
        <taxon>Cytophagia</taxon>
        <taxon>Cytophagales</taxon>
        <taxon>Cytophagaceae</taxon>
        <taxon>Rhodonellum</taxon>
    </lineage>
</organism>
<comment type="caution">
    <text evidence="1">The sequence shown here is derived from an EMBL/GenBank/DDBJ whole genome shotgun (WGS) entry which is preliminary data.</text>
</comment>